<evidence type="ECO:0000256" key="12">
    <source>
        <dbReference type="ARBA" id="ARBA00023002"/>
    </source>
</evidence>
<evidence type="ECO:0000256" key="29">
    <source>
        <dbReference type="ARBA" id="ARBA00049287"/>
    </source>
</evidence>
<evidence type="ECO:0000256" key="24">
    <source>
        <dbReference type="ARBA" id="ARBA00048643"/>
    </source>
</evidence>
<dbReference type="PANTHER" id="PTHR11530">
    <property type="entry name" value="D-AMINO ACID OXIDASE"/>
    <property type="match status" value="1"/>
</dbReference>
<organism evidence="31 32">
    <name type="scientific">Gekko japonicus</name>
    <name type="common">Schlegel's Japanese gecko</name>
    <dbReference type="NCBI Taxonomy" id="146911"/>
    <lineage>
        <taxon>Eukaryota</taxon>
        <taxon>Metazoa</taxon>
        <taxon>Chordata</taxon>
        <taxon>Craniata</taxon>
        <taxon>Vertebrata</taxon>
        <taxon>Euteleostomi</taxon>
        <taxon>Lepidosauria</taxon>
        <taxon>Squamata</taxon>
        <taxon>Bifurcata</taxon>
        <taxon>Gekkota</taxon>
        <taxon>Gekkonidae</taxon>
        <taxon>Gekkoninae</taxon>
        <taxon>Gekko</taxon>
    </lineage>
</organism>
<dbReference type="RefSeq" id="XP_015268746.1">
    <property type="nucleotide sequence ID" value="XM_015413260.1"/>
</dbReference>
<dbReference type="Gene3D" id="3.30.9.10">
    <property type="entry name" value="D-Amino Acid Oxidase, subunit A, domain 2"/>
    <property type="match status" value="1"/>
</dbReference>
<comment type="catalytic activity">
    <reaction evidence="23">
        <text>D-methionine + O2 + H2O = 4-methylsulfanyl-2-oxobutanoate + H2O2 + NH4(+)</text>
        <dbReference type="Rhea" id="RHEA:78207"/>
        <dbReference type="ChEBI" id="CHEBI:15377"/>
        <dbReference type="ChEBI" id="CHEBI:15379"/>
        <dbReference type="ChEBI" id="CHEBI:16240"/>
        <dbReference type="ChEBI" id="CHEBI:16723"/>
        <dbReference type="ChEBI" id="CHEBI:28938"/>
        <dbReference type="ChEBI" id="CHEBI:57932"/>
    </reaction>
    <physiologicalReaction direction="left-to-right" evidence="23">
        <dbReference type="Rhea" id="RHEA:78208"/>
    </physiologicalReaction>
</comment>
<gene>
    <name evidence="32" type="primary">DAO</name>
</gene>
<proteinExistence type="inferred from homology"/>
<dbReference type="GeneID" id="107112177"/>
<dbReference type="PROSITE" id="PS00677">
    <property type="entry name" value="DAO"/>
    <property type="match status" value="1"/>
</dbReference>
<evidence type="ECO:0000256" key="11">
    <source>
        <dbReference type="ARBA" id="ARBA00022827"/>
    </source>
</evidence>
<evidence type="ECO:0000313" key="32">
    <source>
        <dbReference type="RefSeq" id="XP_015268746.1"/>
    </source>
</evidence>
<comment type="catalytic activity">
    <reaction evidence="25">
        <text>D-alanine + O2 + H2O = pyruvate + H2O2 + NH4(+)</text>
        <dbReference type="Rhea" id="RHEA:22688"/>
        <dbReference type="ChEBI" id="CHEBI:15361"/>
        <dbReference type="ChEBI" id="CHEBI:15377"/>
        <dbReference type="ChEBI" id="CHEBI:15379"/>
        <dbReference type="ChEBI" id="CHEBI:16240"/>
        <dbReference type="ChEBI" id="CHEBI:28938"/>
        <dbReference type="ChEBI" id="CHEBI:57416"/>
    </reaction>
    <physiologicalReaction direction="left-to-right" evidence="25">
        <dbReference type="Rhea" id="RHEA:22689"/>
    </physiologicalReaction>
</comment>
<evidence type="ECO:0000256" key="1">
    <source>
        <dbReference type="ARBA" id="ARBA00001974"/>
    </source>
</evidence>
<evidence type="ECO:0000256" key="13">
    <source>
        <dbReference type="ARBA" id="ARBA00023018"/>
    </source>
</evidence>
<keyword evidence="11" id="KW-0274">FAD</keyword>
<protein>
    <recommendedName>
        <fullName evidence="18">D-amino-acid oxidase</fullName>
        <ecNumber evidence="17">1.4.3.3</ecNumber>
    </recommendedName>
</protein>
<comment type="catalytic activity">
    <reaction evidence="27">
        <text>D-cysteine + O2 + H2O = 2-oxo-3-sulfanylpropanoate + H2O2 + NH4(+)</text>
        <dbReference type="Rhea" id="RHEA:78791"/>
        <dbReference type="ChEBI" id="CHEBI:15377"/>
        <dbReference type="ChEBI" id="CHEBI:15379"/>
        <dbReference type="ChEBI" id="CHEBI:16240"/>
        <dbReference type="ChEBI" id="CHEBI:28938"/>
        <dbReference type="ChEBI" id="CHEBI:35236"/>
        <dbReference type="ChEBI" id="CHEBI:57678"/>
    </reaction>
    <physiologicalReaction direction="left-to-right" evidence="27">
        <dbReference type="Rhea" id="RHEA:78792"/>
    </physiologicalReaction>
</comment>
<evidence type="ECO:0000256" key="7">
    <source>
        <dbReference type="ARBA" id="ARBA00022525"/>
    </source>
</evidence>
<evidence type="ECO:0000313" key="31">
    <source>
        <dbReference type="Proteomes" id="UP000694871"/>
    </source>
</evidence>
<dbReference type="InterPro" id="IPR023209">
    <property type="entry name" value="DAO"/>
</dbReference>
<evidence type="ECO:0000256" key="2">
    <source>
        <dbReference type="ARBA" id="ARBA00004253"/>
    </source>
</evidence>
<evidence type="ECO:0000256" key="18">
    <source>
        <dbReference type="ARBA" id="ARBA00039751"/>
    </source>
</evidence>
<reference evidence="32" key="1">
    <citation type="submission" date="2025-08" db="UniProtKB">
        <authorList>
            <consortium name="RefSeq"/>
        </authorList>
    </citation>
    <scope>IDENTIFICATION</scope>
</reference>
<evidence type="ECO:0000256" key="10">
    <source>
        <dbReference type="ARBA" id="ARBA00022799"/>
    </source>
</evidence>
<keyword evidence="6" id="KW-0963">Cytoplasm</keyword>
<evidence type="ECO:0000256" key="4">
    <source>
        <dbReference type="ARBA" id="ARBA00004613"/>
    </source>
</evidence>
<evidence type="ECO:0000256" key="17">
    <source>
        <dbReference type="ARBA" id="ARBA00039101"/>
    </source>
</evidence>
<evidence type="ECO:0000259" key="30">
    <source>
        <dbReference type="Pfam" id="PF01266"/>
    </source>
</evidence>
<feature type="domain" description="FAD dependent oxidoreductase" evidence="30">
    <location>
        <begin position="2"/>
        <end position="329"/>
    </location>
</feature>
<dbReference type="Gene3D" id="3.40.50.720">
    <property type="entry name" value="NAD(P)-binding Rossmann-like Domain"/>
    <property type="match status" value="1"/>
</dbReference>
<keyword evidence="10" id="KW-0702">S-nitrosylation</keyword>
<keyword evidence="31" id="KW-1185">Reference proteome</keyword>
<dbReference type="Proteomes" id="UP000694871">
    <property type="component" value="Unplaced"/>
</dbReference>
<evidence type="ECO:0000256" key="9">
    <source>
        <dbReference type="ARBA" id="ARBA00022630"/>
    </source>
</evidence>
<sequence length="347" mass="39345">MRVAVIGAGVIGLSTAICIYDRHHLTDQPLEIEVYADQFTPHTTSDGAAGLWQPYLYDKGNTQETLWNKETFDYMLEHINSPEAQDMGLFPLSGYNLFTQPVPDPSWKDIVLGFRNLTPKELELFPGYSYGWLNTALMLEGRTYLPWLTNRLKMRGVKFFHRKINSFQELTAQGVDVIINCTGVRAGELQPDPELLPGRGQVIKVDAPWVKHFIITHDIKSGLYNTPYIIPGSRLVTLGGTFQLGNWSKEISSRDHHKIWQECCQLLPSIQKAKIVDKWVGFRPARSKVRLEHEVIRHGHLQSEVIHNYGHGGFGLTIHWGCAMEAARLLGRILGDRKLSKPPRANL</sequence>
<keyword evidence="8" id="KW-0597">Phosphoprotein</keyword>
<comment type="catalytic activity">
    <reaction evidence="29">
        <text>D-leucine + O2 + H2O = 4-methyl-2-oxopentanoate + H2O2 + NH4(+)</text>
        <dbReference type="Rhea" id="RHEA:78211"/>
        <dbReference type="ChEBI" id="CHEBI:15377"/>
        <dbReference type="ChEBI" id="CHEBI:15379"/>
        <dbReference type="ChEBI" id="CHEBI:16240"/>
        <dbReference type="ChEBI" id="CHEBI:17865"/>
        <dbReference type="ChEBI" id="CHEBI:28938"/>
        <dbReference type="ChEBI" id="CHEBI:143079"/>
    </reaction>
    <physiologicalReaction direction="left-to-right" evidence="29">
        <dbReference type="Rhea" id="RHEA:78212"/>
    </physiologicalReaction>
</comment>
<dbReference type="PIRSF" id="PIRSF000189">
    <property type="entry name" value="D-aa_oxidase"/>
    <property type="match status" value="1"/>
</dbReference>
<keyword evidence="7" id="KW-0964">Secreted</keyword>
<keyword evidence="15" id="KW-0966">Cell projection</keyword>
<evidence type="ECO:0000256" key="8">
    <source>
        <dbReference type="ARBA" id="ARBA00022553"/>
    </source>
</evidence>
<comment type="catalytic activity">
    <reaction evidence="20">
        <text>D-tryptophan + O2 + H2O = indole-3-pyruvate + H2O2 + NH4(+)</text>
        <dbReference type="Rhea" id="RHEA:78247"/>
        <dbReference type="ChEBI" id="CHEBI:15377"/>
        <dbReference type="ChEBI" id="CHEBI:15379"/>
        <dbReference type="ChEBI" id="CHEBI:16240"/>
        <dbReference type="ChEBI" id="CHEBI:17640"/>
        <dbReference type="ChEBI" id="CHEBI:28938"/>
        <dbReference type="ChEBI" id="CHEBI:57719"/>
    </reaction>
    <physiologicalReaction direction="left-to-right" evidence="20">
        <dbReference type="Rhea" id="RHEA:78248"/>
    </physiologicalReaction>
</comment>
<evidence type="ECO:0000256" key="14">
    <source>
        <dbReference type="ARBA" id="ARBA00023140"/>
    </source>
</evidence>
<evidence type="ECO:0000256" key="5">
    <source>
        <dbReference type="ARBA" id="ARBA00006730"/>
    </source>
</evidence>
<evidence type="ECO:0000256" key="3">
    <source>
        <dbReference type="ARBA" id="ARBA00004514"/>
    </source>
</evidence>
<keyword evidence="12" id="KW-0560">Oxidoreductase</keyword>
<evidence type="ECO:0000256" key="15">
    <source>
        <dbReference type="ARBA" id="ARBA00023273"/>
    </source>
</evidence>
<evidence type="ECO:0000256" key="6">
    <source>
        <dbReference type="ARBA" id="ARBA00022490"/>
    </source>
</evidence>
<evidence type="ECO:0000256" key="19">
    <source>
        <dbReference type="ARBA" id="ARBA00044716"/>
    </source>
</evidence>
<comment type="catalytic activity">
    <reaction evidence="22">
        <text>D-phenylalanine + O2 + H2O = 3-phenylpyruvate + H2O2 + NH4(+)</text>
        <dbReference type="Rhea" id="RHEA:70963"/>
        <dbReference type="ChEBI" id="CHEBI:15377"/>
        <dbReference type="ChEBI" id="CHEBI:15379"/>
        <dbReference type="ChEBI" id="CHEBI:16240"/>
        <dbReference type="ChEBI" id="CHEBI:18005"/>
        <dbReference type="ChEBI" id="CHEBI:28938"/>
        <dbReference type="ChEBI" id="CHEBI:57981"/>
    </reaction>
    <physiologicalReaction direction="left-to-right" evidence="22">
        <dbReference type="Rhea" id="RHEA:70964"/>
    </physiologicalReaction>
</comment>
<dbReference type="Pfam" id="PF01266">
    <property type="entry name" value="DAO"/>
    <property type="match status" value="1"/>
</dbReference>
<dbReference type="InterPro" id="IPR006076">
    <property type="entry name" value="FAD-dep_OxRdtase"/>
</dbReference>
<comment type="catalytic activity">
    <reaction evidence="19">
        <text>D-proline + O2 = 1-pyrroline-2-carboxylate + H2O2</text>
        <dbReference type="Rhea" id="RHEA:78259"/>
        <dbReference type="ChEBI" id="CHEBI:15379"/>
        <dbReference type="ChEBI" id="CHEBI:16240"/>
        <dbReference type="ChEBI" id="CHEBI:39785"/>
        <dbReference type="ChEBI" id="CHEBI:57726"/>
    </reaction>
    <physiologicalReaction direction="left-to-right" evidence="19">
        <dbReference type="Rhea" id="RHEA:78260"/>
    </physiologicalReaction>
</comment>
<comment type="catalytic activity">
    <reaction evidence="21">
        <text>D-dopa + O2 + H2O = 3-(3,4-dihydroxyphenyl)pyruvate + H2O2 + NH4(+)</text>
        <dbReference type="Rhea" id="RHEA:70971"/>
        <dbReference type="ChEBI" id="CHEBI:15377"/>
        <dbReference type="ChEBI" id="CHEBI:15379"/>
        <dbReference type="ChEBI" id="CHEBI:16240"/>
        <dbReference type="ChEBI" id="CHEBI:28938"/>
        <dbReference type="ChEBI" id="CHEBI:29055"/>
        <dbReference type="ChEBI" id="CHEBI:149689"/>
    </reaction>
    <physiologicalReaction direction="left-to-right" evidence="21">
        <dbReference type="Rhea" id="RHEA:70972"/>
    </physiologicalReaction>
</comment>
<comment type="subcellular location">
    <subcellularLocation>
        <location evidence="3">Cytoplasm</location>
        <location evidence="3">Cytosol</location>
    </subcellularLocation>
    <subcellularLocation>
        <location evidence="2">Peroxisome matrix</location>
    </subcellularLocation>
    <subcellularLocation>
        <location evidence="16">Presynaptic active zone</location>
    </subcellularLocation>
    <subcellularLocation>
        <location evidence="4">Secreted</location>
    </subcellularLocation>
</comment>
<dbReference type="SUPFAM" id="SSF54373">
    <property type="entry name" value="FAD-linked reductases, C-terminal domain"/>
    <property type="match status" value="1"/>
</dbReference>
<keyword evidence="14" id="KW-0576">Peroxisome</keyword>
<comment type="catalytic activity">
    <reaction evidence="24">
        <text>D-serine + O2 + H2O = 3-hydroxypyruvate + H2O2 + NH4(+)</text>
        <dbReference type="Rhea" id="RHEA:70951"/>
        <dbReference type="ChEBI" id="CHEBI:15377"/>
        <dbReference type="ChEBI" id="CHEBI:15379"/>
        <dbReference type="ChEBI" id="CHEBI:16240"/>
        <dbReference type="ChEBI" id="CHEBI:17180"/>
        <dbReference type="ChEBI" id="CHEBI:28938"/>
        <dbReference type="ChEBI" id="CHEBI:35247"/>
    </reaction>
    <physiologicalReaction direction="left-to-right" evidence="24">
        <dbReference type="Rhea" id="RHEA:70952"/>
    </physiologicalReaction>
</comment>
<comment type="catalytic activity">
    <reaction evidence="26">
        <text>D-lysine + O2 + H2O = 6-amino-2-oxohexanoate + H2O2 + NH4(+)</text>
        <dbReference type="Rhea" id="RHEA:37583"/>
        <dbReference type="ChEBI" id="CHEBI:15377"/>
        <dbReference type="ChEBI" id="CHEBI:15379"/>
        <dbReference type="ChEBI" id="CHEBI:16240"/>
        <dbReference type="ChEBI" id="CHEBI:28938"/>
        <dbReference type="ChEBI" id="CHEBI:32557"/>
        <dbReference type="ChEBI" id="CHEBI:58183"/>
        <dbReference type="EC" id="1.4.3.3"/>
    </reaction>
    <physiologicalReaction direction="left-to-right" evidence="26">
        <dbReference type="Rhea" id="RHEA:37584"/>
    </physiologicalReaction>
</comment>
<name>A0ABM1K4V9_GEKJA</name>
<evidence type="ECO:0000256" key="20">
    <source>
        <dbReference type="ARBA" id="ARBA00047579"/>
    </source>
</evidence>
<evidence type="ECO:0000256" key="28">
    <source>
        <dbReference type="ARBA" id="ARBA00049182"/>
    </source>
</evidence>
<dbReference type="EC" id="1.4.3.3" evidence="17"/>
<evidence type="ECO:0000256" key="26">
    <source>
        <dbReference type="ARBA" id="ARBA00048747"/>
    </source>
</evidence>
<keyword evidence="9" id="KW-0285">Flavoprotein</keyword>
<evidence type="ECO:0000256" key="25">
    <source>
        <dbReference type="ARBA" id="ARBA00048711"/>
    </source>
</evidence>
<accession>A0ABM1K4V9</accession>
<keyword evidence="13" id="KW-0770">Synapse</keyword>
<evidence type="ECO:0000256" key="21">
    <source>
        <dbReference type="ARBA" id="ARBA00048079"/>
    </source>
</evidence>
<dbReference type="InterPro" id="IPR006181">
    <property type="entry name" value="D-amino_acid_oxidase_CS"/>
</dbReference>
<dbReference type="PANTHER" id="PTHR11530:SF15">
    <property type="entry name" value="D-AMINO-ACID OXIDASE"/>
    <property type="match status" value="1"/>
</dbReference>
<comment type="similarity">
    <text evidence="5">Belongs to the DAMOX/DASOX family.</text>
</comment>
<evidence type="ECO:0000256" key="23">
    <source>
        <dbReference type="ARBA" id="ARBA00048401"/>
    </source>
</evidence>
<dbReference type="SUPFAM" id="SSF51971">
    <property type="entry name" value="Nucleotide-binding domain"/>
    <property type="match status" value="1"/>
</dbReference>
<comment type="catalytic activity">
    <reaction evidence="28">
        <text>D-valine + O2 + H2O = 3-methyl-2-oxobutanoate + H2O2 + NH4(+)</text>
        <dbReference type="Rhea" id="RHEA:78203"/>
        <dbReference type="ChEBI" id="CHEBI:11851"/>
        <dbReference type="ChEBI" id="CHEBI:15377"/>
        <dbReference type="ChEBI" id="CHEBI:15379"/>
        <dbReference type="ChEBI" id="CHEBI:16240"/>
        <dbReference type="ChEBI" id="CHEBI:28938"/>
        <dbReference type="ChEBI" id="CHEBI:74338"/>
    </reaction>
    <physiologicalReaction direction="left-to-right" evidence="28">
        <dbReference type="Rhea" id="RHEA:78204"/>
    </physiologicalReaction>
</comment>
<evidence type="ECO:0000256" key="22">
    <source>
        <dbReference type="ARBA" id="ARBA00048252"/>
    </source>
</evidence>
<comment type="cofactor">
    <cofactor evidence="1">
        <name>FAD</name>
        <dbReference type="ChEBI" id="CHEBI:57692"/>
    </cofactor>
</comment>
<evidence type="ECO:0000256" key="16">
    <source>
        <dbReference type="ARBA" id="ARBA00034101"/>
    </source>
</evidence>
<evidence type="ECO:0000256" key="27">
    <source>
        <dbReference type="ARBA" id="ARBA00049123"/>
    </source>
</evidence>